<reference evidence="1 2" key="1">
    <citation type="submission" date="2017-06" db="EMBL/GenBank/DDBJ databases">
        <title>Genome sequencing of cyanobaciteial culture collection at National Institute for Environmental Studies (NIES).</title>
        <authorList>
            <person name="Hirose Y."/>
            <person name="Shimura Y."/>
            <person name="Fujisawa T."/>
            <person name="Nakamura Y."/>
            <person name="Kawachi M."/>
        </authorList>
    </citation>
    <scope>NUCLEOTIDE SEQUENCE [LARGE SCALE GENOMIC DNA]</scope>
    <source>
        <strain evidence="1 2">NIES-267</strain>
    </source>
</reference>
<organism evidence="1 2">
    <name type="scientific">Calothrix parasitica NIES-267</name>
    <dbReference type="NCBI Taxonomy" id="1973488"/>
    <lineage>
        <taxon>Bacteria</taxon>
        <taxon>Bacillati</taxon>
        <taxon>Cyanobacteriota</taxon>
        <taxon>Cyanophyceae</taxon>
        <taxon>Nostocales</taxon>
        <taxon>Calotrichaceae</taxon>
        <taxon>Calothrix</taxon>
    </lineage>
</organism>
<dbReference type="EMBL" id="AP018227">
    <property type="protein sequence ID" value="BAY84760.1"/>
    <property type="molecule type" value="Genomic_DNA"/>
</dbReference>
<proteinExistence type="predicted"/>
<sequence>MLLLIRHLSEEDAGSFGADPNSGLVQLPTGLADSSQKIASGCGKNQTGNFTVVGRGGLPRSPSELFRVNILIVDLVDIVIASTNQKTSVSALCSTSSTQNTP</sequence>
<accession>A0A1Z4LU30</accession>
<evidence type="ECO:0000313" key="2">
    <source>
        <dbReference type="Proteomes" id="UP000218418"/>
    </source>
</evidence>
<dbReference type="AlphaFoldDB" id="A0A1Z4LU30"/>
<evidence type="ECO:0000313" key="1">
    <source>
        <dbReference type="EMBL" id="BAY84760.1"/>
    </source>
</evidence>
<gene>
    <name evidence="1" type="ORF">NIES267_42570</name>
</gene>
<keyword evidence="2" id="KW-1185">Reference proteome</keyword>
<name>A0A1Z4LU30_9CYAN</name>
<dbReference type="Proteomes" id="UP000218418">
    <property type="component" value="Chromosome"/>
</dbReference>
<protein>
    <submittedName>
        <fullName evidence="1">Uncharacterized protein</fullName>
    </submittedName>
</protein>